<dbReference type="InterPro" id="IPR016032">
    <property type="entry name" value="Sig_transdc_resp-reg_C-effctor"/>
</dbReference>
<comment type="caution">
    <text evidence="3">The sequence shown here is derived from an EMBL/GenBank/DDBJ whole genome shotgun (WGS) entry which is preliminary data.</text>
</comment>
<dbReference type="InterPro" id="IPR036388">
    <property type="entry name" value="WH-like_DNA-bd_sf"/>
</dbReference>
<reference evidence="3 4" key="1">
    <citation type="submission" date="2022-07" db="EMBL/GenBank/DDBJ databases">
        <title>Methylomonas rivi sp. nov., Methylomonas rosea sp. nov., Methylomonas aureus sp. nov. and Methylomonas subterranea sp. nov., four novel methanotrophs isolated from a freshwater creek and the deep terrestrial subsurface.</title>
        <authorList>
            <person name="Abin C."/>
            <person name="Sankaranarayanan K."/>
            <person name="Garner C."/>
            <person name="Sindelar R."/>
            <person name="Kotary K."/>
            <person name="Garner R."/>
            <person name="Barclay S."/>
            <person name="Lawson P."/>
            <person name="Krumholz L."/>
        </authorList>
    </citation>
    <scope>NUCLEOTIDE SEQUENCE [LARGE SCALE GENOMIC DNA]</scope>
    <source>
        <strain evidence="3 4">SURF-1</strain>
    </source>
</reference>
<keyword evidence="1" id="KW-0805">Transcription regulation</keyword>
<dbReference type="SUPFAM" id="SSF46894">
    <property type="entry name" value="C-terminal effector domain of the bipartite response regulators"/>
    <property type="match status" value="1"/>
</dbReference>
<dbReference type="Gene3D" id="1.10.10.10">
    <property type="entry name" value="Winged helix-like DNA-binding domain superfamily/Winged helix DNA-binding domain"/>
    <property type="match status" value="1"/>
</dbReference>
<dbReference type="Gene3D" id="3.30.450.40">
    <property type="match status" value="1"/>
</dbReference>
<organism evidence="3 4">
    <name type="scientific">Methylomonas aurea</name>
    <dbReference type="NCBI Taxonomy" id="2952224"/>
    <lineage>
        <taxon>Bacteria</taxon>
        <taxon>Pseudomonadati</taxon>
        <taxon>Pseudomonadota</taxon>
        <taxon>Gammaproteobacteria</taxon>
        <taxon>Methylococcales</taxon>
        <taxon>Methylococcaceae</taxon>
        <taxon>Methylomonas</taxon>
    </lineage>
</organism>
<gene>
    <name evidence="3" type="ORF">NP603_09255</name>
</gene>
<evidence type="ECO:0000256" key="2">
    <source>
        <dbReference type="ARBA" id="ARBA00023163"/>
    </source>
</evidence>
<dbReference type="InterPro" id="IPR029016">
    <property type="entry name" value="GAF-like_dom_sf"/>
</dbReference>
<evidence type="ECO:0000313" key="3">
    <source>
        <dbReference type="EMBL" id="MCQ8181296.1"/>
    </source>
</evidence>
<dbReference type="SUPFAM" id="SSF55781">
    <property type="entry name" value="GAF domain-like"/>
    <property type="match status" value="1"/>
</dbReference>
<proteinExistence type="predicted"/>
<protein>
    <submittedName>
        <fullName evidence="3">Helix-turn-helix transcriptional regulator</fullName>
    </submittedName>
</protein>
<dbReference type="EMBL" id="JANIBM010000008">
    <property type="protein sequence ID" value="MCQ8181296.1"/>
    <property type="molecule type" value="Genomic_DNA"/>
</dbReference>
<evidence type="ECO:0000313" key="4">
    <source>
        <dbReference type="Proteomes" id="UP001524569"/>
    </source>
</evidence>
<keyword evidence="4" id="KW-1185">Reference proteome</keyword>
<dbReference type="Proteomes" id="UP001524569">
    <property type="component" value="Unassembled WGS sequence"/>
</dbReference>
<sequence>MTNRPKRDDALLASLQQLCSLGLASETVMPDLLKGLSRWMGCDNGQFVWVDAQQRPCNFYCDAGDASIWQNYLSIFDQLGIPGWKTLDWYQQSERATVVGGRHDQGYYRSSFYGEIMHAVGGECSICIPIRDSGGLVRGSIGLNRQTSVHAFNDADRLDYEQFASHLSLLFSNCIEPEASNFQRIGERGIAVFDYAGKLLYSDDPGRQLLFLTGYPKIRRLDHNANTPGVEINIRRICSSLQSIARGKPAQAPAFEWVTAWGRIGFRGRLLSSTTENNGGTIGMDIVRYIPRRIAFWRQISSLDLPLRQRQVCLEFVENRSLTDIAKRLGISRNTVIDHVNKLYDRFGLEPSRENLQEFLSQLRSPDRYALDFTEPQ</sequence>
<accession>A0ABT1UIQ2</accession>
<evidence type="ECO:0000256" key="1">
    <source>
        <dbReference type="ARBA" id="ARBA00023015"/>
    </source>
</evidence>
<keyword evidence="2" id="KW-0804">Transcription</keyword>
<dbReference type="RefSeq" id="WP_256610587.1">
    <property type="nucleotide sequence ID" value="NZ_JANIBM010000008.1"/>
</dbReference>
<name>A0ABT1UIQ2_9GAMM</name>